<evidence type="ECO:0000313" key="10">
    <source>
        <dbReference type="EMBL" id="KAF5847349.1"/>
    </source>
</evidence>
<reference evidence="10" key="1">
    <citation type="submission" date="2019-11" db="EMBL/GenBank/DDBJ databases">
        <title>Bipolaris sorokiniana Genome sequencing.</title>
        <authorList>
            <person name="Wang H."/>
        </authorList>
    </citation>
    <scope>NUCLEOTIDE SEQUENCE</scope>
</reference>
<comment type="cofactor">
    <cofactor evidence="1">
        <name>Cu(2+)</name>
        <dbReference type="ChEBI" id="CHEBI:29036"/>
    </cofactor>
</comment>
<keyword evidence="4" id="KW-1015">Disulfide bond</keyword>
<accession>A0A8H6DTF3</accession>
<feature type="region of interest" description="Disordered" evidence="7">
    <location>
        <begin position="191"/>
        <end position="258"/>
    </location>
</feature>
<dbReference type="InterPro" id="IPR052282">
    <property type="entry name" value="Starch-active_LPMO"/>
</dbReference>
<evidence type="ECO:0000256" key="2">
    <source>
        <dbReference type="ARBA" id="ARBA00022723"/>
    </source>
</evidence>
<dbReference type="PANTHER" id="PTHR36575:SF2">
    <property type="entry name" value="CHITIN-BINDING TYPE-4 DOMAIN-CONTAINING PROTEIN-RELATED"/>
    <property type="match status" value="1"/>
</dbReference>
<feature type="chain" id="PRO_5034080593" description="Chitin-binding type-4 domain-containing protein" evidence="8">
    <location>
        <begin position="20"/>
        <end position="300"/>
    </location>
</feature>
<evidence type="ECO:0000259" key="9">
    <source>
        <dbReference type="Pfam" id="PF03067"/>
    </source>
</evidence>
<evidence type="ECO:0000313" key="11">
    <source>
        <dbReference type="Proteomes" id="UP000624244"/>
    </source>
</evidence>
<evidence type="ECO:0000256" key="7">
    <source>
        <dbReference type="SAM" id="MobiDB-lite"/>
    </source>
</evidence>
<sequence length="300" mass="30902">MKSYVIATAIAGLASSVAAHGSIVSPTPRKAGDGLKQACGDQVFNTQNSDMYGNVQGSIQNLQGSHPDCRIWQCKGVPFSDHTEVFSYTPGQVVNMTVTIRAPHDGLANVSIIDLATDKVIGKPLISWDKYALTSVPLSQHPEWTDFSITMPDVSDHCNKAGICAIQWYWDAPTINQTYESCVDFTMGAGSGSGSGSGNSTAPAPAPSPVDNSGSAPATSPSASPVPVENSNSDSGSAPAPSSAPSQGSGSNSGSGSALPKTFTIDTFITWLRANAGSGVANKVRSVMVAGGVHPRAFRG</sequence>
<dbReference type="InterPro" id="IPR004302">
    <property type="entry name" value="Cellulose/chitin-bd_N"/>
</dbReference>
<keyword evidence="5" id="KW-0325">Glycoprotein</keyword>
<dbReference type="EMBL" id="WNKQ01000013">
    <property type="protein sequence ID" value="KAF5847349.1"/>
    <property type="molecule type" value="Genomic_DNA"/>
</dbReference>
<dbReference type="OMA" id="SCIDFTM"/>
<organism evidence="10 11">
    <name type="scientific">Cochliobolus sativus</name>
    <name type="common">Common root rot and spot blotch fungus</name>
    <name type="synonym">Bipolaris sorokiniana</name>
    <dbReference type="NCBI Taxonomy" id="45130"/>
    <lineage>
        <taxon>Eukaryota</taxon>
        <taxon>Fungi</taxon>
        <taxon>Dikarya</taxon>
        <taxon>Ascomycota</taxon>
        <taxon>Pezizomycotina</taxon>
        <taxon>Dothideomycetes</taxon>
        <taxon>Pleosporomycetidae</taxon>
        <taxon>Pleosporales</taxon>
        <taxon>Pleosporineae</taxon>
        <taxon>Pleosporaceae</taxon>
        <taxon>Bipolaris</taxon>
    </lineage>
</organism>
<feature type="compositionally biased region" description="Low complexity" evidence="7">
    <location>
        <begin position="215"/>
        <end position="257"/>
    </location>
</feature>
<keyword evidence="3" id="KW-0186">Copper</keyword>
<name>A0A8H6DTF3_COCSA</name>
<dbReference type="Proteomes" id="UP000624244">
    <property type="component" value="Unassembled WGS sequence"/>
</dbReference>
<keyword evidence="8" id="KW-0732">Signal</keyword>
<protein>
    <recommendedName>
        <fullName evidence="9">Chitin-binding type-4 domain-containing protein</fullName>
    </recommendedName>
</protein>
<feature type="domain" description="Chitin-binding type-4" evidence="9">
    <location>
        <begin position="20"/>
        <end position="185"/>
    </location>
</feature>
<dbReference type="GO" id="GO:0046872">
    <property type="term" value="F:metal ion binding"/>
    <property type="evidence" value="ECO:0007669"/>
    <property type="project" value="UniProtKB-KW"/>
</dbReference>
<evidence type="ECO:0000256" key="1">
    <source>
        <dbReference type="ARBA" id="ARBA00001973"/>
    </source>
</evidence>
<keyword evidence="2" id="KW-0479">Metal-binding</keyword>
<proteinExistence type="inferred from homology"/>
<evidence type="ECO:0000256" key="3">
    <source>
        <dbReference type="ARBA" id="ARBA00023008"/>
    </source>
</evidence>
<evidence type="ECO:0000256" key="5">
    <source>
        <dbReference type="ARBA" id="ARBA00023180"/>
    </source>
</evidence>
<dbReference type="Pfam" id="PF03067">
    <property type="entry name" value="LPMO_10"/>
    <property type="match status" value="1"/>
</dbReference>
<evidence type="ECO:0000256" key="4">
    <source>
        <dbReference type="ARBA" id="ARBA00023157"/>
    </source>
</evidence>
<feature type="signal peptide" evidence="8">
    <location>
        <begin position="1"/>
        <end position="19"/>
    </location>
</feature>
<dbReference type="PANTHER" id="PTHR36575">
    <property type="entry name" value="BINDING PROTEIN, PUTATIVE (AFU_ORTHOLOGUE AFUA_1G14430)-RELATED"/>
    <property type="match status" value="1"/>
</dbReference>
<dbReference type="AlphaFoldDB" id="A0A8H6DTF3"/>
<comment type="caution">
    <text evidence="10">The sequence shown here is derived from an EMBL/GenBank/DDBJ whole genome shotgun (WGS) entry which is preliminary data.</text>
</comment>
<evidence type="ECO:0000256" key="8">
    <source>
        <dbReference type="SAM" id="SignalP"/>
    </source>
</evidence>
<evidence type="ECO:0000256" key="6">
    <source>
        <dbReference type="ARBA" id="ARBA00034311"/>
    </source>
</evidence>
<gene>
    <name evidence="10" type="ORF">GGP41_000050</name>
</gene>
<comment type="similarity">
    <text evidence="6">Belongs to the polysaccharide monooxygenase AA13 family.</text>
</comment>